<proteinExistence type="predicted"/>
<gene>
    <name evidence="3" type="ORF">JAN5088_02882</name>
</gene>
<dbReference type="Pfam" id="PF04366">
    <property type="entry name" value="Ysc84"/>
    <property type="match status" value="1"/>
</dbReference>
<feature type="domain" description="Ysc84 actin-binding" evidence="2">
    <location>
        <begin position="98"/>
        <end position="180"/>
    </location>
</feature>
<dbReference type="PROSITE" id="PS51318">
    <property type="entry name" value="TAT"/>
    <property type="match status" value="1"/>
</dbReference>
<dbReference type="EMBL" id="CXPG01000021">
    <property type="protein sequence ID" value="CTQ34090.1"/>
    <property type="molecule type" value="Genomic_DNA"/>
</dbReference>
<sequence>MTAFSRRRFLATASAPLALAACGNGIGSDGASRIDGRVDAAFNFMYDTLPDTQVLAGKAAGILMMPVVTQAGFGFGGAYGRGALRIDGVTVDYYSVASASVGLQIGGQQYSHALFFMTQPALANFRSAPGWTAGADLQYATPSEGRNIGTDTNKLTMPVVAVVFGQAGLLAGATLEGVKYTRIIP</sequence>
<dbReference type="InterPro" id="IPR007461">
    <property type="entry name" value="Ysc84_actin-binding"/>
</dbReference>
<name>A0A0M6XSL7_9RHOB</name>
<dbReference type="InterPro" id="IPR006311">
    <property type="entry name" value="TAT_signal"/>
</dbReference>
<dbReference type="OrthoDB" id="7847492at2"/>
<evidence type="ECO:0000313" key="3">
    <source>
        <dbReference type="EMBL" id="CTQ34090.1"/>
    </source>
</evidence>
<protein>
    <recommendedName>
        <fullName evidence="2">Ysc84 actin-binding domain-containing protein</fullName>
    </recommendedName>
</protein>
<dbReference type="AlphaFoldDB" id="A0A0M6XSL7"/>
<evidence type="ECO:0000313" key="4">
    <source>
        <dbReference type="Proteomes" id="UP000048908"/>
    </source>
</evidence>
<dbReference type="Proteomes" id="UP000048908">
    <property type="component" value="Unassembled WGS sequence"/>
</dbReference>
<accession>A0A0M6XSL7</accession>
<evidence type="ECO:0000259" key="2">
    <source>
        <dbReference type="Pfam" id="PF04366"/>
    </source>
</evidence>
<keyword evidence="1" id="KW-0732">Signal</keyword>
<feature type="chain" id="PRO_5005807019" description="Ysc84 actin-binding domain-containing protein" evidence="1">
    <location>
        <begin position="21"/>
        <end position="185"/>
    </location>
</feature>
<keyword evidence="4" id="KW-1185">Reference proteome</keyword>
<reference evidence="3 4" key="1">
    <citation type="submission" date="2015-07" db="EMBL/GenBank/DDBJ databases">
        <authorList>
            <person name="Noorani M."/>
        </authorList>
    </citation>
    <scope>NUCLEOTIDE SEQUENCE [LARGE SCALE GENOMIC DNA]</scope>
    <source>
        <strain evidence="3 4">CECT 5088</strain>
    </source>
</reference>
<dbReference type="RefSeq" id="WP_055683480.1">
    <property type="nucleotide sequence ID" value="NZ_CXPG01000021.1"/>
</dbReference>
<dbReference type="STRING" id="282197.SAMN04488517_103256"/>
<evidence type="ECO:0000256" key="1">
    <source>
        <dbReference type="SAM" id="SignalP"/>
    </source>
</evidence>
<organism evidence="3 4">
    <name type="scientific">Jannaschia rubra</name>
    <dbReference type="NCBI Taxonomy" id="282197"/>
    <lineage>
        <taxon>Bacteria</taxon>
        <taxon>Pseudomonadati</taxon>
        <taxon>Pseudomonadota</taxon>
        <taxon>Alphaproteobacteria</taxon>
        <taxon>Rhodobacterales</taxon>
        <taxon>Roseobacteraceae</taxon>
        <taxon>Jannaschia</taxon>
    </lineage>
</organism>
<feature type="signal peptide" evidence="1">
    <location>
        <begin position="1"/>
        <end position="20"/>
    </location>
</feature>
<dbReference type="PROSITE" id="PS51257">
    <property type="entry name" value="PROKAR_LIPOPROTEIN"/>
    <property type="match status" value="1"/>
</dbReference>